<proteinExistence type="predicted"/>
<comment type="caution">
    <text evidence="1">The sequence shown here is derived from an EMBL/GenBank/DDBJ whole genome shotgun (WGS) entry which is preliminary data.</text>
</comment>
<reference evidence="1" key="2">
    <citation type="submission" date="2023-01" db="EMBL/GenBank/DDBJ databases">
        <authorList>
            <person name="Uljanovas D."/>
        </authorList>
    </citation>
    <scope>NUCLEOTIDE SEQUENCE</scope>
    <source>
        <strain evidence="1">W48</strain>
    </source>
</reference>
<evidence type="ECO:0000313" key="1">
    <source>
        <dbReference type="EMBL" id="MDN5113963.1"/>
    </source>
</evidence>
<dbReference type="EMBL" id="JAQJJC010000005">
    <property type="protein sequence ID" value="MDN5113963.1"/>
    <property type="molecule type" value="Genomic_DNA"/>
</dbReference>
<reference evidence="1" key="1">
    <citation type="journal article" date="2023" name="Microorganisms">
        <title>Genomic Characterization of Arcobacter butzleri Strains Isolated from Various Sources in Lithuania.</title>
        <authorList>
            <person name="Uljanovas D."/>
            <person name="Golz G."/>
            <person name="Fleischmann S."/>
            <person name="Kudirkiene E."/>
            <person name="Kasetiene N."/>
            <person name="Grineviciene A."/>
            <person name="Tamuleviciene E."/>
            <person name="Aksomaitiene J."/>
            <person name="Alter T."/>
            <person name="Malakauskas M."/>
        </authorList>
    </citation>
    <scope>NUCLEOTIDE SEQUENCE</scope>
    <source>
        <strain evidence="1">W48</strain>
    </source>
</reference>
<dbReference type="AlphaFoldDB" id="A0AAW7Q391"/>
<dbReference type="RefSeq" id="WP_301342768.1">
    <property type="nucleotide sequence ID" value="NZ_JAQJJC010000005.1"/>
</dbReference>
<name>A0AAW7Q391_9BACT</name>
<dbReference type="Proteomes" id="UP001170713">
    <property type="component" value="Unassembled WGS sequence"/>
</dbReference>
<protein>
    <submittedName>
        <fullName evidence="1">Uncharacterized protein</fullName>
    </submittedName>
</protein>
<sequence length="138" mass="15779">MNMVSKKFLLATTLITTITILLALQIHTFLNRPANSSTTSKSGRYLMENVHVNGILVGFEKLGYLRITDKEIPGAVFRSPLYDLQSLDMRSYEDNLTVGIVWVDFLKIDHSFIIASPDWSEHWLNIFISNTPYEVIEN</sequence>
<organism evidence="1 2">
    <name type="scientific">Aliarcobacter butzleri</name>
    <dbReference type="NCBI Taxonomy" id="28197"/>
    <lineage>
        <taxon>Bacteria</taxon>
        <taxon>Pseudomonadati</taxon>
        <taxon>Campylobacterota</taxon>
        <taxon>Epsilonproteobacteria</taxon>
        <taxon>Campylobacterales</taxon>
        <taxon>Arcobacteraceae</taxon>
        <taxon>Aliarcobacter</taxon>
    </lineage>
</organism>
<evidence type="ECO:0000313" key="2">
    <source>
        <dbReference type="Proteomes" id="UP001170713"/>
    </source>
</evidence>
<gene>
    <name evidence="1" type="ORF">PJV88_04815</name>
</gene>
<accession>A0AAW7Q391</accession>